<reference evidence="1" key="1">
    <citation type="journal article" date="2020" name="New Phytol.">
        <title>Comparative genomics reveals dynamic genome evolution in host specialist ectomycorrhizal fungi.</title>
        <authorList>
            <person name="Lofgren L.A."/>
            <person name="Nguyen N.H."/>
            <person name="Vilgalys R."/>
            <person name="Ruytinx J."/>
            <person name="Liao H.L."/>
            <person name="Branco S."/>
            <person name="Kuo A."/>
            <person name="LaButti K."/>
            <person name="Lipzen A."/>
            <person name="Andreopoulos W."/>
            <person name="Pangilinan J."/>
            <person name="Riley R."/>
            <person name="Hundley H."/>
            <person name="Na H."/>
            <person name="Barry K."/>
            <person name="Grigoriev I.V."/>
            <person name="Stajich J.E."/>
            <person name="Kennedy P.G."/>
        </authorList>
    </citation>
    <scope>NUCLEOTIDE SEQUENCE</scope>
    <source>
        <strain evidence="1">FC423</strain>
    </source>
</reference>
<dbReference type="EMBL" id="JABBWM010000093">
    <property type="protein sequence ID" value="KAG2091944.1"/>
    <property type="molecule type" value="Genomic_DNA"/>
</dbReference>
<gene>
    <name evidence="1" type="ORF">F5147DRAFT_779798</name>
</gene>
<dbReference type="AlphaFoldDB" id="A0A9P7EWC7"/>
<evidence type="ECO:0000313" key="1">
    <source>
        <dbReference type="EMBL" id="KAG2091944.1"/>
    </source>
</evidence>
<evidence type="ECO:0000313" key="2">
    <source>
        <dbReference type="Proteomes" id="UP000823399"/>
    </source>
</evidence>
<dbReference type="RefSeq" id="XP_041286689.1">
    <property type="nucleotide sequence ID" value="XM_041442361.1"/>
</dbReference>
<dbReference type="GeneID" id="64704620"/>
<dbReference type="OrthoDB" id="3270804at2759"/>
<keyword evidence="2" id="KW-1185">Reference proteome</keyword>
<accession>A0A9P7EWC7</accession>
<protein>
    <submittedName>
        <fullName evidence="1">Uncharacterized protein</fullName>
    </submittedName>
</protein>
<organism evidence="1 2">
    <name type="scientific">Suillus discolor</name>
    <dbReference type="NCBI Taxonomy" id="1912936"/>
    <lineage>
        <taxon>Eukaryota</taxon>
        <taxon>Fungi</taxon>
        <taxon>Dikarya</taxon>
        <taxon>Basidiomycota</taxon>
        <taxon>Agaricomycotina</taxon>
        <taxon>Agaricomycetes</taxon>
        <taxon>Agaricomycetidae</taxon>
        <taxon>Boletales</taxon>
        <taxon>Suillineae</taxon>
        <taxon>Suillaceae</taxon>
        <taxon>Suillus</taxon>
    </lineage>
</organism>
<name>A0A9P7EWC7_9AGAM</name>
<dbReference type="Proteomes" id="UP000823399">
    <property type="component" value="Unassembled WGS sequence"/>
</dbReference>
<sequence length="215" mass="22122">MTSNNPSSVSSSHAVDALVTALMNLNMSSVTAHALVTIIQAIADGGQTIPSAAVHPGQKDHTADCDVEDNADEGAEATPASTTTPPLSSTTLAPDIGSIAEAIAKLSLCNNADLVGTNADLVGTNADLVGTNADLVGLPPRSVSYKGFPYEIPDLSAEGPFYCVIKGKRVGVLATWYAFFLALSYALNNQPTGKTLLPKSRGSVVLSIAAVRQLK</sequence>
<comment type="caution">
    <text evidence="1">The sequence shown here is derived from an EMBL/GenBank/DDBJ whole genome shotgun (WGS) entry which is preliminary data.</text>
</comment>
<proteinExistence type="predicted"/>